<dbReference type="AlphaFoldDB" id="A0AA44Z2Y3"/>
<reference evidence="2 3" key="1">
    <citation type="submission" date="2018-03" db="EMBL/GenBank/DDBJ databases">
        <title>Sequencing of reference strains of Xanthomonas.</title>
        <authorList>
            <person name="Studholme D.J."/>
            <person name="Vicente J."/>
            <person name="Sarris P."/>
        </authorList>
    </citation>
    <scope>NUCLEOTIDE SEQUENCE [LARGE SCALE GENOMIC DNA]</scope>
    <source>
        <strain evidence="2 3">WHRI 5232</strain>
    </source>
</reference>
<dbReference type="Proteomes" id="UP000251513">
    <property type="component" value="Unassembled WGS sequence"/>
</dbReference>
<proteinExistence type="predicted"/>
<name>A0AA44Z2Y3_XANCM</name>
<dbReference type="EMBL" id="PYJH01000010">
    <property type="protein sequence ID" value="PUE94909.1"/>
    <property type="molecule type" value="Genomic_DNA"/>
</dbReference>
<evidence type="ECO:0000313" key="3">
    <source>
        <dbReference type="Proteomes" id="UP000251513"/>
    </source>
</evidence>
<protein>
    <submittedName>
        <fullName evidence="2">Uncharacterized protein</fullName>
    </submittedName>
</protein>
<accession>A0AA44Z2Y3</accession>
<feature type="region of interest" description="Disordered" evidence="1">
    <location>
        <begin position="57"/>
        <end position="76"/>
    </location>
</feature>
<evidence type="ECO:0000313" key="2">
    <source>
        <dbReference type="EMBL" id="PUE94909.1"/>
    </source>
</evidence>
<comment type="caution">
    <text evidence="2">The sequence shown here is derived from an EMBL/GenBank/DDBJ whole genome shotgun (WGS) entry which is preliminary data.</text>
</comment>
<sequence>MKAPPPAGARRHGLRAIGARALERCERGPGRGAGAGVRVQAKPRAIEHRESFARTLIRPCGGTSPPIKQDNVPMGEGRVIDFL</sequence>
<evidence type="ECO:0000256" key="1">
    <source>
        <dbReference type="SAM" id="MobiDB-lite"/>
    </source>
</evidence>
<organism evidence="2 3">
    <name type="scientific">Xanthomonas campestris pv. malvacearum</name>
    <dbReference type="NCBI Taxonomy" id="86040"/>
    <lineage>
        <taxon>Bacteria</taxon>
        <taxon>Pseudomonadati</taxon>
        <taxon>Pseudomonadota</taxon>
        <taxon>Gammaproteobacteria</taxon>
        <taxon>Lysobacterales</taxon>
        <taxon>Lysobacteraceae</taxon>
        <taxon>Xanthomonas</taxon>
    </lineage>
</organism>
<gene>
    <name evidence="2" type="ORF">C7T86_07400</name>
</gene>